<feature type="transmembrane region" description="Helical" evidence="5">
    <location>
        <begin position="171"/>
        <end position="198"/>
    </location>
</feature>
<evidence type="ECO:0000259" key="6">
    <source>
        <dbReference type="Pfam" id="PF05154"/>
    </source>
</evidence>
<accession>A0A371IUP0</accession>
<protein>
    <submittedName>
        <fullName evidence="8">NINE protein</fullName>
    </submittedName>
</protein>
<keyword evidence="9" id="KW-1185">Reference proteome</keyword>
<dbReference type="Proteomes" id="UP000243494">
    <property type="component" value="Unassembled WGS sequence"/>
</dbReference>
<keyword evidence="4 5" id="KW-0472">Membrane</keyword>
<evidence type="ECO:0000259" key="7">
    <source>
        <dbReference type="Pfam" id="PF12773"/>
    </source>
</evidence>
<dbReference type="Pfam" id="PF05154">
    <property type="entry name" value="TM2"/>
    <property type="match status" value="1"/>
</dbReference>
<dbReference type="InterPro" id="IPR007829">
    <property type="entry name" value="TM2"/>
</dbReference>
<reference evidence="8 9" key="1">
    <citation type="journal article" date="2017" name="Genome Announc.">
        <title>Draft Genome Sequence of Romboutsia maritimum sp. nov. Strain CCRI-22766(T), Isolated from Coastal Estuarine Mud.</title>
        <authorList>
            <person name="Maheux A.F."/>
            <person name="Boudreau D.K."/>
            <person name="Berube E."/>
            <person name="Boissinot M."/>
            <person name="Raymond F."/>
            <person name="Brodeur S."/>
            <person name="Corbeil J."/>
            <person name="Brightwell G."/>
            <person name="Broda D."/>
            <person name="Omar R.F."/>
            <person name="Bergeron M.G."/>
        </authorList>
    </citation>
    <scope>NUCLEOTIDE SEQUENCE [LARGE SCALE GENOMIC DNA]</scope>
    <source>
        <strain evidence="8 9">CCRI-22766</strain>
    </source>
</reference>
<keyword evidence="2 5" id="KW-0812">Transmembrane</keyword>
<evidence type="ECO:0000313" key="8">
    <source>
        <dbReference type="EMBL" id="RDY24197.1"/>
    </source>
</evidence>
<organism evidence="8 9">
    <name type="scientific">Romboutsia maritimum</name>
    <dbReference type="NCBI Taxonomy" id="2020948"/>
    <lineage>
        <taxon>Bacteria</taxon>
        <taxon>Bacillati</taxon>
        <taxon>Bacillota</taxon>
        <taxon>Clostridia</taxon>
        <taxon>Peptostreptococcales</taxon>
        <taxon>Peptostreptococcaceae</taxon>
        <taxon>Romboutsia</taxon>
    </lineage>
</organism>
<name>A0A371IUP0_9FIRM</name>
<proteinExistence type="predicted"/>
<feature type="domain" description="TM2" evidence="6">
    <location>
        <begin position="142"/>
        <end position="191"/>
    </location>
</feature>
<comment type="subcellular location">
    <subcellularLocation>
        <location evidence="1">Membrane</location>
        <topology evidence="1">Multi-pass membrane protein</topology>
    </subcellularLocation>
</comment>
<dbReference type="AlphaFoldDB" id="A0A371IUP0"/>
<dbReference type="EMBL" id="NOJZ02000004">
    <property type="protein sequence ID" value="RDY24197.1"/>
    <property type="molecule type" value="Genomic_DNA"/>
</dbReference>
<feature type="transmembrane region" description="Helical" evidence="5">
    <location>
        <begin position="146"/>
        <end position="165"/>
    </location>
</feature>
<evidence type="ECO:0000256" key="5">
    <source>
        <dbReference type="SAM" id="Phobius"/>
    </source>
</evidence>
<comment type="caution">
    <text evidence="8">The sequence shown here is derived from an EMBL/GenBank/DDBJ whole genome shotgun (WGS) entry which is preliminary data.</text>
</comment>
<evidence type="ECO:0000256" key="4">
    <source>
        <dbReference type="ARBA" id="ARBA00023136"/>
    </source>
</evidence>
<keyword evidence="3 5" id="KW-1133">Transmembrane helix</keyword>
<sequence>MEGNMYCKNCKRELKENDQTCANCGVKVGEGNKFCQICSEEIKENAIFCASCGKPVDVNYTEKIDLSKDNYSRNEKKIYCRNCANEMTQDAAVCIKCGFKKGNGNNYCSSCGGKTNENADVCINCGAGLNNKKIYSLNGSGSKSKLIAVLLCIFLGTLGIHRFYVGDNTKGFVILALTLGGVLTCGITAIISCIWVIVDLILIILDEITDENGFPLEW</sequence>
<evidence type="ECO:0000256" key="3">
    <source>
        <dbReference type="ARBA" id="ARBA00022989"/>
    </source>
</evidence>
<dbReference type="GO" id="GO:0016020">
    <property type="term" value="C:membrane"/>
    <property type="evidence" value="ECO:0007669"/>
    <property type="project" value="UniProtKB-SubCell"/>
</dbReference>
<evidence type="ECO:0000256" key="2">
    <source>
        <dbReference type="ARBA" id="ARBA00022692"/>
    </source>
</evidence>
<evidence type="ECO:0000313" key="9">
    <source>
        <dbReference type="Proteomes" id="UP000243494"/>
    </source>
</evidence>
<dbReference type="InterPro" id="IPR025874">
    <property type="entry name" value="DZR"/>
</dbReference>
<gene>
    <name evidence="8" type="ORF">CHF27_003720</name>
</gene>
<feature type="domain" description="DZANK-type" evidence="7">
    <location>
        <begin position="7"/>
        <end position="53"/>
    </location>
</feature>
<dbReference type="Pfam" id="PF12773">
    <property type="entry name" value="DZR"/>
    <property type="match status" value="1"/>
</dbReference>
<evidence type="ECO:0000256" key="1">
    <source>
        <dbReference type="ARBA" id="ARBA00004141"/>
    </source>
</evidence>